<sequence>MRKSLFAIGLLAAVSSVQAQNVLLHVDDTASTYVSKGTLVYSGGGVQMKGNGVVENHGNFMVSGSATDSFKTITAGGVDKTEANGGSNFVNKLNEPNNYTLANANDGGVTAPVYTYGQLYITGVPQGNITGIVDEEMRQVKHGDYQQMGLPFFNKSIGSLGTEVGKTFSTIRGSKNDVLYWHNTDVKAVNFGDINYTFGQAAPSTAYYMIGGQGLDLTTTRTIKGRPVSDDGTFANTPVTLSNAGASVNFGTFGQGHNSYNEAYNTYVGDEFNESAGKWQGNYGKNMYQFANPYLTNLDLTNIGIAEAGGDGVTLNNIYGVRTEATGVQYTGTGSTAATYKVVTFLSGVPTGDASSLVVRPFGAFTIKLTDNVNTGNTALNFGNLRRFNYHGRASATPYSVTAAKNGSTGTVKQLGVIALDINGKELDRTYYVVYPNGTTGHTSAQKTQYTASTANLLGTFEEATTGGIDPNYSSNYWLYINEANENDFTGKNVSLMNYSAQIKSYKFEIRENAELVSNGTHQLSTGIGFYYKAPNGNVMQAKQGETIPVTTNTLPYDLFYGEPKRDVLATQNPVKSSRTMVVYNPEITNYIVRFDPNWKKADIEVYDMSGKLVISKKAVNTSTDFVIELDNSIKNSYVVKIVSDKGETVNTKILK</sequence>
<dbReference type="RefSeq" id="WP_083582283.1">
    <property type="nucleotide sequence ID" value="NZ_FPKW01000002.1"/>
</dbReference>
<dbReference type="NCBIfam" id="TIGR04183">
    <property type="entry name" value="Por_Secre_tail"/>
    <property type="match status" value="1"/>
</dbReference>
<reference evidence="4" key="1">
    <citation type="submission" date="2016-10" db="EMBL/GenBank/DDBJ databases">
        <authorList>
            <person name="Varghese N."/>
            <person name="Submissions S."/>
        </authorList>
    </citation>
    <scope>NUCLEOTIDE SEQUENCE [LARGE SCALE GENOMIC DNA]</scope>
    <source>
        <strain evidence="4">SUR2</strain>
    </source>
</reference>
<name>A0A1K2IIP1_9FLAO</name>
<dbReference type="InterPro" id="IPR026444">
    <property type="entry name" value="Secre_tail"/>
</dbReference>
<evidence type="ECO:0000313" key="3">
    <source>
        <dbReference type="EMBL" id="SFZ91531.1"/>
    </source>
</evidence>
<keyword evidence="4" id="KW-1185">Reference proteome</keyword>
<dbReference type="Proteomes" id="UP000182034">
    <property type="component" value="Unassembled WGS sequence"/>
</dbReference>
<evidence type="ECO:0000313" key="4">
    <source>
        <dbReference type="Proteomes" id="UP000182034"/>
    </source>
</evidence>
<feature type="chain" id="PRO_5009678619" evidence="2">
    <location>
        <begin position="20"/>
        <end position="656"/>
    </location>
</feature>
<evidence type="ECO:0000256" key="1">
    <source>
        <dbReference type="ARBA" id="ARBA00022729"/>
    </source>
</evidence>
<accession>A0A1K2IIP1</accession>
<dbReference type="AlphaFoldDB" id="A0A1K2IIP1"/>
<proteinExistence type="predicted"/>
<gene>
    <name evidence="3" type="ORF">SAMN05216324_102397</name>
</gene>
<feature type="signal peptide" evidence="2">
    <location>
        <begin position="1"/>
        <end position="19"/>
    </location>
</feature>
<keyword evidence="1 2" id="KW-0732">Signal</keyword>
<organism evidence="3 4">
    <name type="scientific">Chryseobacterium limigenitum</name>
    <dbReference type="NCBI Taxonomy" id="1612149"/>
    <lineage>
        <taxon>Bacteria</taxon>
        <taxon>Pseudomonadati</taxon>
        <taxon>Bacteroidota</taxon>
        <taxon>Flavobacteriia</taxon>
        <taxon>Flavobacteriales</taxon>
        <taxon>Weeksellaceae</taxon>
        <taxon>Chryseobacterium group</taxon>
        <taxon>Chryseobacterium</taxon>
    </lineage>
</organism>
<dbReference type="STRING" id="1612149.SAMN05216324_102397"/>
<dbReference type="EMBL" id="FPKW01000002">
    <property type="protein sequence ID" value="SFZ91531.1"/>
    <property type="molecule type" value="Genomic_DNA"/>
</dbReference>
<protein>
    <submittedName>
        <fullName evidence="3">Por secretion system C-terminal sorting domain-containing protein</fullName>
    </submittedName>
</protein>
<dbReference type="OrthoDB" id="1272926at2"/>
<evidence type="ECO:0000256" key="2">
    <source>
        <dbReference type="SAM" id="SignalP"/>
    </source>
</evidence>